<name>A0A1W0WRF8_HYPEX</name>
<sequence>MTYASRWPAAEIYPAIRDTMQRVHSNNCIITTMAVQSTAELGRLYDFTGDDSYPHGPNSVSSSTIPSDLSSPGGSMD</sequence>
<comment type="caution">
    <text evidence="2">The sequence shown here is derived from an EMBL/GenBank/DDBJ whole genome shotgun (WGS) entry which is preliminary data.</text>
</comment>
<reference evidence="3" key="1">
    <citation type="submission" date="2017-01" db="EMBL/GenBank/DDBJ databases">
        <title>Comparative genomics of anhydrobiosis in the tardigrade Hypsibius dujardini.</title>
        <authorList>
            <person name="Yoshida Y."/>
            <person name="Koutsovoulos G."/>
            <person name="Laetsch D."/>
            <person name="Stevens L."/>
            <person name="Kumar S."/>
            <person name="Horikawa D."/>
            <person name="Ishino K."/>
            <person name="Komine S."/>
            <person name="Tomita M."/>
            <person name="Blaxter M."/>
            <person name="Arakawa K."/>
        </authorList>
    </citation>
    <scope>NUCLEOTIDE SEQUENCE [LARGE SCALE GENOMIC DNA]</scope>
    <source>
        <strain evidence="3">Z151</strain>
    </source>
</reference>
<proteinExistence type="predicted"/>
<protein>
    <submittedName>
        <fullName evidence="2">Uncharacterized protein</fullName>
    </submittedName>
</protein>
<evidence type="ECO:0000256" key="1">
    <source>
        <dbReference type="SAM" id="MobiDB-lite"/>
    </source>
</evidence>
<feature type="compositionally biased region" description="Low complexity" evidence="1">
    <location>
        <begin position="59"/>
        <end position="71"/>
    </location>
</feature>
<evidence type="ECO:0000313" key="2">
    <source>
        <dbReference type="EMBL" id="OQV17786.1"/>
    </source>
</evidence>
<dbReference type="EMBL" id="MTYJ01000056">
    <property type="protein sequence ID" value="OQV17786.1"/>
    <property type="molecule type" value="Genomic_DNA"/>
</dbReference>
<feature type="region of interest" description="Disordered" evidence="1">
    <location>
        <begin position="52"/>
        <end position="77"/>
    </location>
</feature>
<evidence type="ECO:0000313" key="3">
    <source>
        <dbReference type="Proteomes" id="UP000192578"/>
    </source>
</evidence>
<keyword evidence="3" id="KW-1185">Reference proteome</keyword>
<dbReference type="AlphaFoldDB" id="A0A1W0WRF8"/>
<gene>
    <name evidence="2" type="ORF">BV898_08084</name>
</gene>
<accession>A0A1W0WRF8</accession>
<organism evidence="2 3">
    <name type="scientific">Hypsibius exemplaris</name>
    <name type="common">Freshwater tardigrade</name>
    <dbReference type="NCBI Taxonomy" id="2072580"/>
    <lineage>
        <taxon>Eukaryota</taxon>
        <taxon>Metazoa</taxon>
        <taxon>Ecdysozoa</taxon>
        <taxon>Tardigrada</taxon>
        <taxon>Eutardigrada</taxon>
        <taxon>Parachela</taxon>
        <taxon>Hypsibioidea</taxon>
        <taxon>Hypsibiidae</taxon>
        <taxon>Hypsibius</taxon>
    </lineage>
</organism>
<dbReference type="Proteomes" id="UP000192578">
    <property type="component" value="Unassembled WGS sequence"/>
</dbReference>